<proteinExistence type="inferred from homology"/>
<dbReference type="Proteomes" id="UP000515165">
    <property type="component" value="Chromosome 13"/>
</dbReference>
<dbReference type="SMART" id="SM01057">
    <property type="entry name" value="Carb_anhydrase"/>
    <property type="match status" value="1"/>
</dbReference>
<dbReference type="PROSITE" id="PS00162">
    <property type="entry name" value="ALPHA_CA_1"/>
    <property type="match status" value="1"/>
</dbReference>
<evidence type="ECO:0000256" key="3">
    <source>
        <dbReference type="ARBA" id="ARBA00012925"/>
    </source>
</evidence>
<feature type="compositionally biased region" description="Basic and acidic residues" evidence="10">
    <location>
        <begin position="294"/>
        <end position="306"/>
    </location>
</feature>
<dbReference type="FunFam" id="3.10.200.10:FF:000003">
    <property type="entry name" value="Carbonic anhydrase 12"/>
    <property type="match status" value="1"/>
</dbReference>
<feature type="transmembrane region" description="Helical" evidence="11">
    <location>
        <begin position="598"/>
        <end position="616"/>
    </location>
</feature>
<accession>A0A6J2EXF4</accession>
<keyword evidence="7" id="KW-0456">Lyase</keyword>
<evidence type="ECO:0000256" key="8">
    <source>
        <dbReference type="ARBA" id="ARBA00048348"/>
    </source>
</evidence>
<feature type="signal peptide" evidence="12">
    <location>
        <begin position="1"/>
        <end position="24"/>
    </location>
</feature>
<comment type="catalytic activity">
    <reaction evidence="8">
        <text>hydrogencarbonate + H(+) = CO2 + H2O</text>
        <dbReference type="Rhea" id="RHEA:10748"/>
        <dbReference type="ChEBI" id="CHEBI:15377"/>
        <dbReference type="ChEBI" id="CHEBI:15378"/>
        <dbReference type="ChEBI" id="CHEBI:16526"/>
        <dbReference type="ChEBI" id="CHEBI:17544"/>
        <dbReference type="EC" id="4.2.1.1"/>
    </reaction>
</comment>
<keyword evidence="11" id="KW-0472">Membrane</keyword>
<evidence type="ECO:0000256" key="6">
    <source>
        <dbReference type="ARBA" id="ARBA00023180"/>
    </source>
</evidence>
<feature type="chain" id="PRO_5036454797" description="carbonic anhydrase" evidence="12">
    <location>
        <begin position="25"/>
        <end position="644"/>
    </location>
</feature>
<dbReference type="SUPFAM" id="SSF51069">
    <property type="entry name" value="Carbonic anhydrase"/>
    <property type="match status" value="1"/>
</dbReference>
<keyword evidence="14" id="KW-1185">Reference proteome</keyword>
<gene>
    <name evidence="15" type="primary">CA9</name>
</gene>
<dbReference type="KEGG" id="zca:113934025"/>
<dbReference type="EC" id="4.2.1.1" evidence="3"/>
<comment type="cofactor">
    <cofactor evidence="1">
        <name>Zn(2+)</name>
        <dbReference type="ChEBI" id="CHEBI:29105"/>
    </cofactor>
</comment>
<keyword evidence="4" id="KW-0479">Metal-binding</keyword>
<dbReference type="InterPro" id="IPR036398">
    <property type="entry name" value="CA_dom_sf"/>
</dbReference>
<keyword evidence="9" id="KW-0175">Coiled coil</keyword>
<dbReference type="RefSeq" id="XP_027470283.1">
    <property type="nucleotide sequence ID" value="XM_027614482.2"/>
</dbReference>
<dbReference type="AlphaFoldDB" id="A0A6J2EXF4"/>
<dbReference type="PANTHER" id="PTHR37345:SF1">
    <property type="entry name" value="COILED-COIL DOMAIN-CONTAINING PROTEIN 107"/>
    <property type="match status" value="1"/>
</dbReference>
<name>A0A6J2EXF4_ZALCA</name>
<protein>
    <recommendedName>
        <fullName evidence="3">carbonic anhydrase</fullName>
        <ecNumber evidence="3">4.2.1.1</ecNumber>
    </recommendedName>
</protein>
<feature type="compositionally biased region" description="Basic and acidic residues" evidence="10">
    <location>
        <begin position="46"/>
        <end position="61"/>
    </location>
</feature>
<dbReference type="InterPro" id="IPR001148">
    <property type="entry name" value="CA_dom"/>
</dbReference>
<evidence type="ECO:0000313" key="14">
    <source>
        <dbReference type="Proteomes" id="UP000515165"/>
    </source>
</evidence>
<dbReference type="CTD" id="768"/>
<dbReference type="InterPro" id="IPR018338">
    <property type="entry name" value="Carbonic_anhydrase_a-class_CS"/>
</dbReference>
<evidence type="ECO:0000256" key="11">
    <source>
        <dbReference type="SAM" id="Phobius"/>
    </source>
</evidence>
<dbReference type="GO" id="GO:0008270">
    <property type="term" value="F:zinc ion binding"/>
    <property type="evidence" value="ECO:0007669"/>
    <property type="project" value="InterPro"/>
</dbReference>
<evidence type="ECO:0000256" key="2">
    <source>
        <dbReference type="ARBA" id="ARBA00010718"/>
    </source>
</evidence>
<evidence type="ECO:0000256" key="9">
    <source>
        <dbReference type="SAM" id="Coils"/>
    </source>
</evidence>
<feature type="region of interest" description="Disordered" evidence="10">
    <location>
        <begin position="202"/>
        <end position="313"/>
    </location>
</feature>
<dbReference type="InterPro" id="IPR038779">
    <property type="entry name" value="CCDC107"/>
</dbReference>
<dbReference type="OrthoDB" id="429145at2759"/>
<dbReference type="Pfam" id="PF00194">
    <property type="entry name" value="Carb_anhydrase"/>
    <property type="match status" value="1"/>
</dbReference>
<keyword evidence="12" id="KW-0732">Signal</keyword>
<keyword evidence="5" id="KW-0862">Zinc</keyword>
<reference evidence="15" key="1">
    <citation type="submission" date="2025-08" db="UniProtKB">
        <authorList>
            <consortium name="RefSeq"/>
        </authorList>
    </citation>
    <scope>IDENTIFICATION</scope>
    <source>
        <tissue evidence="15">Blood</tissue>
    </source>
</reference>
<feature type="compositionally biased region" description="Acidic residues" evidence="10">
    <location>
        <begin position="237"/>
        <end position="257"/>
    </location>
</feature>
<evidence type="ECO:0000256" key="10">
    <source>
        <dbReference type="SAM" id="MobiDB-lite"/>
    </source>
</evidence>
<evidence type="ECO:0000256" key="4">
    <source>
        <dbReference type="ARBA" id="ARBA00022723"/>
    </source>
</evidence>
<evidence type="ECO:0000313" key="15">
    <source>
        <dbReference type="RefSeq" id="XP_027470283.1"/>
    </source>
</evidence>
<dbReference type="PANTHER" id="PTHR37345">
    <property type="entry name" value="COILED-COIL DOMAIN-CONTAINING PROTEIN 107"/>
    <property type="match status" value="1"/>
</dbReference>
<feature type="coiled-coil region" evidence="9">
    <location>
        <begin position="104"/>
        <end position="131"/>
    </location>
</feature>
<evidence type="ECO:0000256" key="12">
    <source>
        <dbReference type="SAM" id="SignalP"/>
    </source>
</evidence>
<organism evidence="14 15">
    <name type="scientific">Zalophus californianus</name>
    <name type="common">California sealion</name>
    <dbReference type="NCBI Taxonomy" id="9704"/>
    <lineage>
        <taxon>Eukaryota</taxon>
        <taxon>Metazoa</taxon>
        <taxon>Chordata</taxon>
        <taxon>Craniata</taxon>
        <taxon>Vertebrata</taxon>
        <taxon>Euteleostomi</taxon>
        <taxon>Mammalia</taxon>
        <taxon>Eutheria</taxon>
        <taxon>Laurasiatheria</taxon>
        <taxon>Carnivora</taxon>
        <taxon>Caniformia</taxon>
        <taxon>Pinnipedia</taxon>
        <taxon>Otariidae</taxon>
        <taxon>Zalophus</taxon>
    </lineage>
</organism>
<dbReference type="GeneID" id="113934025"/>
<dbReference type="Gene3D" id="3.10.200.10">
    <property type="entry name" value="Alpha carbonic anhydrase"/>
    <property type="match status" value="1"/>
</dbReference>
<dbReference type="PROSITE" id="PS51144">
    <property type="entry name" value="ALPHA_CA_2"/>
    <property type="match status" value="1"/>
</dbReference>
<keyword evidence="6" id="KW-0325">Glycoprotein</keyword>
<evidence type="ECO:0000259" key="13">
    <source>
        <dbReference type="PROSITE" id="PS51144"/>
    </source>
</evidence>
<feature type="compositionally biased region" description="Basic and acidic residues" evidence="10">
    <location>
        <begin position="267"/>
        <end position="278"/>
    </location>
</feature>
<evidence type="ECO:0000256" key="1">
    <source>
        <dbReference type="ARBA" id="ARBA00001947"/>
    </source>
</evidence>
<evidence type="ECO:0000256" key="7">
    <source>
        <dbReference type="ARBA" id="ARBA00023239"/>
    </source>
</evidence>
<comment type="similarity">
    <text evidence="2">Belongs to the alpha-carbonic anhydrase family.</text>
</comment>
<keyword evidence="11" id="KW-1133">Transmembrane helix</keyword>
<evidence type="ECO:0000256" key="5">
    <source>
        <dbReference type="ARBA" id="ARBA00022833"/>
    </source>
</evidence>
<feature type="domain" description="Alpha-carbonic anhydrase" evidence="13">
    <location>
        <begin position="305"/>
        <end position="573"/>
    </location>
</feature>
<keyword evidence="11" id="KW-0812">Transmembrane</keyword>
<sequence>MAGSVLLAGLLGLLLVSALPGVLGDRPSPDLRAHPGDPTQIGPEATEPRRRPPPKDQRERARAGALPLGALYTAAVVAFVLYKCLQQGKDEAAVLQEEAGKKESLQSEQQLAQLAQQLAQTEQHLNNLMAQLDPLFERVTTLAGAQQELLNMKLQTIHQLLQDSKPNRDVDIPEPAPSPGPAVQLLLVLLLLVPAHPQSLSRMQGSAGLGGDSSGEDDQLDEENLPSEEHPPGEEGPPGEEDPPGGEDPPGEEDPPGGEDPSGMKTEPGKEDSLKLEDLPTVEAPRDPPGSQNDAHRHNKGDDHGHWRYGGDPPWPQVSPACAGRFQSPVDIRPELAVFCPALQPLELLGFELPALPELRLRNNGHTVQLILPPGLEMALGPGQEYRALQLHLHWGAAGRPGSEHTVDGRRFPAEIHVVHLSTAFAKVDEALGRPGGLAVLAAFLQEGSEENSAYEQLLSHLEEITEEALEGSNPGGIPAQVLSTDSETWVPGLDVSALLPADLSRYFRYEGSLTTPPCAQGVIWTVFNQTVRLSAKQLHTLSGSLWGPDDSRLQLNFRATQPLNGRMIEASFPTEVESSPRTVEPVHLNSCLAAGDILALVFGLLFAATSTAFLVQMRRQQRLRSGTKGNVSYHPAEVTETVA</sequence>
<dbReference type="GO" id="GO:0004089">
    <property type="term" value="F:carbonate dehydratase activity"/>
    <property type="evidence" value="ECO:0007669"/>
    <property type="project" value="UniProtKB-EC"/>
</dbReference>
<feature type="compositionally biased region" description="Acidic residues" evidence="10">
    <location>
        <begin position="214"/>
        <end position="226"/>
    </location>
</feature>
<feature type="region of interest" description="Disordered" evidence="10">
    <location>
        <begin position="27"/>
        <end position="61"/>
    </location>
</feature>